<dbReference type="EMBL" id="CADIKH010000009">
    <property type="protein sequence ID" value="CAB3754066.1"/>
    <property type="molecule type" value="Genomic_DNA"/>
</dbReference>
<sequence length="80" mass="9056">MATQEQAACPHTEQRPVENQWIDPSGNEAVEVERIAFSTMDDIDLRRMKYRLCGKVGYYSEAARAFYEDGIRSPGISGLE</sequence>
<name>A0A6J5DML8_9BURK</name>
<keyword evidence="2" id="KW-1185">Reference proteome</keyword>
<protein>
    <submittedName>
        <fullName evidence="1">Uncharacterized protein</fullName>
    </submittedName>
</protein>
<dbReference type="AlphaFoldDB" id="A0A6J5DML8"/>
<gene>
    <name evidence="1" type="ORF">LMG29542_02237</name>
</gene>
<reference evidence="1 2" key="1">
    <citation type="submission" date="2020-04" db="EMBL/GenBank/DDBJ databases">
        <authorList>
            <person name="De Canck E."/>
        </authorList>
    </citation>
    <scope>NUCLEOTIDE SEQUENCE [LARGE SCALE GENOMIC DNA]</scope>
    <source>
        <strain evidence="1 2">LMG 29542</strain>
    </source>
</reference>
<proteinExistence type="predicted"/>
<accession>A0A6J5DML8</accession>
<evidence type="ECO:0000313" key="1">
    <source>
        <dbReference type="EMBL" id="CAB3754066.1"/>
    </source>
</evidence>
<evidence type="ECO:0000313" key="2">
    <source>
        <dbReference type="Proteomes" id="UP000494363"/>
    </source>
</evidence>
<dbReference type="Proteomes" id="UP000494363">
    <property type="component" value="Unassembled WGS sequence"/>
</dbReference>
<organism evidence="1 2">
    <name type="scientific">Paraburkholderia humisilvae</name>
    <dbReference type="NCBI Taxonomy" id="627669"/>
    <lineage>
        <taxon>Bacteria</taxon>
        <taxon>Pseudomonadati</taxon>
        <taxon>Pseudomonadota</taxon>
        <taxon>Betaproteobacteria</taxon>
        <taxon>Burkholderiales</taxon>
        <taxon>Burkholderiaceae</taxon>
        <taxon>Paraburkholderia</taxon>
    </lineage>
</organism>